<reference evidence="1" key="2">
    <citation type="journal article" date="2015" name="Data Brief">
        <title>Shoot transcriptome of the giant reed, Arundo donax.</title>
        <authorList>
            <person name="Barrero R.A."/>
            <person name="Guerrero F.D."/>
            <person name="Moolhuijzen P."/>
            <person name="Goolsby J.A."/>
            <person name="Tidwell J."/>
            <person name="Bellgard S.E."/>
            <person name="Bellgard M.I."/>
        </authorList>
    </citation>
    <scope>NUCLEOTIDE SEQUENCE</scope>
    <source>
        <tissue evidence="1">Shoot tissue taken approximately 20 cm above the soil surface</tissue>
    </source>
</reference>
<protein>
    <submittedName>
        <fullName evidence="1">Uncharacterized protein</fullName>
    </submittedName>
</protein>
<evidence type="ECO:0000313" key="1">
    <source>
        <dbReference type="EMBL" id="JAD92612.1"/>
    </source>
</evidence>
<proteinExistence type="predicted"/>
<organism evidence="1">
    <name type="scientific">Arundo donax</name>
    <name type="common">Giant reed</name>
    <name type="synonym">Donax arundinaceus</name>
    <dbReference type="NCBI Taxonomy" id="35708"/>
    <lineage>
        <taxon>Eukaryota</taxon>
        <taxon>Viridiplantae</taxon>
        <taxon>Streptophyta</taxon>
        <taxon>Embryophyta</taxon>
        <taxon>Tracheophyta</taxon>
        <taxon>Spermatophyta</taxon>
        <taxon>Magnoliopsida</taxon>
        <taxon>Liliopsida</taxon>
        <taxon>Poales</taxon>
        <taxon>Poaceae</taxon>
        <taxon>PACMAD clade</taxon>
        <taxon>Arundinoideae</taxon>
        <taxon>Arundineae</taxon>
        <taxon>Arundo</taxon>
    </lineage>
</organism>
<name>A0A0A9E9I2_ARUDO</name>
<dbReference type="EMBL" id="GBRH01205283">
    <property type="protein sequence ID" value="JAD92612.1"/>
    <property type="molecule type" value="Transcribed_RNA"/>
</dbReference>
<accession>A0A0A9E9I2</accession>
<reference evidence="1" key="1">
    <citation type="submission" date="2014-09" db="EMBL/GenBank/DDBJ databases">
        <authorList>
            <person name="Magalhaes I.L.F."/>
            <person name="Oliveira U."/>
            <person name="Santos F.R."/>
            <person name="Vidigal T.H.D.A."/>
            <person name="Brescovit A.D."/>
            <person name="Santos A.J."/>
        </authorList>
    </citation>
    <scope>NUCLEOTIDE SEQUENCE</scope>
    <source>
        <tissue evidence="1">Shoot tissue taken approximately 20 cm above the soil surface</tissue>
    </source>
</reference>
<sequence>MYSCSCKIATITRES</sequence>